<evidence type="ECO:0000313" key="7">
    <source>
        <dbReference type="Proteomes" id="UP000886824"/>
    </source>
</evidence>
<dbReference type="GO" id="GO:0000156">
    <property type="term" value="F:phosphorelay response regulator activity"/>
    <property type="evidence" value="ECO:0007669"/>
    <property type="project" value="InterPro"/>
</dbReference>
<dbReference type="PANTHER" id="PTHR37299">
    <property type="entry name" value="TRANSCRIPTIONAL REGULATOR-RELATED"/>
    <property type="match status" value="1"/>
</dbReference>
<proteinExistence type="predicted"/>
<keyword evidence="3" id="KW-0597">Phosphoprotein</keyword>
<comment type="caution">
    <text evidence="6">The sequence shown here is derived from an EMBL/GenBank/DDBJ whole genome shotgun (WGS) entry which is preliminary data.</text>
</comment>
<reference evidence="6" key="2">
    <citation type="submission" date="2021-04" db="EMBL/GenBank/DDBJ databases">
        <authorList>
            <person name="Gilroy R."/>
        </authorList>
    </citation>
    <scope>NUCLEOTIDE SEQUENCE</scope>
    <source>
        <strain evidence="6">CHK33-7979</strain>
    </source>
</reference>
<dbReference type="PROSITE" id="PS50110">
    <property type="entry name" value="RESPONSE_REGULATORY"/>
    <property type="match status" value="1"/>
</dbReference>
<evidence type="ECO:0000259" key="4">
    <source>
        <dbReference type="PROSITE" id="PS50110"/>
    </source>
</evidence>
<dbReference type="PANTHER" id="PTHR37299:SF1">
    <property type="entry name" value="STAGE 0 SPORULATION PROTEIN A HOMOLOG"/>
    <property type="match status" value="1"/>
</dbReference>
<dbReference type="SMART" id="SM00448">
    <property type="entry name" value="REC"/>
    <property type="match status" value="1"/>
</dbReference>
<dbReference type="Gene3D" id="3.40.50.2300">
    <property type="match status" value="1"/>
</dbReference>
<dbReference type="Pfam" id="PF04397">
    <property type="entry name" value="LytTR"/>
    <property type="match status" value="1"/>
</dbReference>
<comment type="function">
    <text evidence="2">May play the central regulatory role in sporulation. It may be an element of the effector pathway responsible for the activation of sporulation genes in response to nutritional stress. Spo0A may act in concert with spo0H (a sigma factor) to control the expression of some genes that are critical to the sporulation process.</text>
</comment>
<feature type="domain" description="Response regulatory" evidence="4">
    <location>
        <begin position="3"/>
        <end position="122"/>
    </location>
</feature>
<sequence>MYQIAVCDDEEAIRSQIIRVLSAHPSREAFSVVEFSSGEALLNSLRAGQAYLLLILDIQLQGQNGVTVGRLLREELGDNATQVLYISAHTQYAMELFDVRPINFLTKPLNDEKLSACVTQALELAPNLDKALTLRVGKQALRIPLREIRYLESYQKRLTIHTTRGDHVCAQRLSDVLSSLPQPDFFQIHQSFVVNDLHIHSIRYDHLTLDDGTELSISQNFRKQVRELIFQSIPKRGGFHA</sequence>
<evidence type="ECO:0000256" key="2">
    <source>
        <dbReference type="ARBA" id="ARBA00024867"/>
    </source>
</evidence>
<organism evidence="6 7">
    <name type="scientific">Candidatus Intestinimonas merdavium</name>
    <dbReference type="NCBI Taxonomy" id="2838622"/>
    <lineage>
        <taxon>Bacteria</taxon>
        <taxon>Bacillati</taxon>
        <taxon>Bacillota</taxon>
        <taxon>Clostridia</taxon>
        <taxon>Eubacteriales</taxon>
        <taxon>Intestinimonas</taxon>
    </lineage>
</organism>
<evidence type="ECO:0000259" key="5">
    <source>
        <dbReference type="PROSITE" id="PS50930"/>
    </source>
</evidence>
<dbReference type="GO" id="GO:0003677">
    <property type="term" value="F:DNA binding"/>
    <property type="evidence" value="ECO:0007669"/>
    <property type="project" value="UniProtKB-KW"/>
</dbReference>
<accession>A0A9D1Z666</accession>
<dbReference type="Pfam" id="PF00072">
    <property type="entry name" value="Response_reg"/>
    <property type="match status" value="1"/>
</dbReference>
<protein>
    <recommendedName>
        <fullName evidence="1">Stage 0 sporulation protein A homolog</fullName>
    </recommendedName>
</protein>
<keyword evidence="6" id="KW-0238">DNA-binding</keyword>
<name>A0A9D1Z666_9FIRM</name>
<dbReference type="InterPro" id="IPR046947">
    <property type="entry name" value="LytR-like"/>
</dbReference>
<gene>
    <name evidence="6" type="ORF">H9826_08480</name>
</gene>
<dbReference type="PROSITE" id="PS50930">
    <property type="entry name" value="HTH_LYTTR"/>
    <property type="match status" value="1"/>
</dbReference>
<dbReference type="InterPro" id="IPR007492">
    <property type="entry name" value="LytTR_DNA-bd_dom"/>
</dbReference>
<evidence type="ECO:0000256" key="1">
    <source>
        <dbReference type="ARBA" id="ARBA00018672"/>
    </source>
</evidence>
<feature type="modified residue" description="4-aspartylphosphate" evidence="3">
    <location>
        <position position="57"/>
    </location>
</feature>
<dbReference type="InterPro" id="IPR011006">
    <property type="entry name" value="CheY-like_superfamily"/>
</dbReference>
<reference evidence="6" key="1">
    <citation type="journal article" date="2021" name="PeerJ">
        <title>Extensive microbial diversity within the chicken gut microbiome revealed by metagenomics and culture.</title>
        <authorList>
            <person name="Gilroy R."/>
            <person name="Ravi A."/>
            <person name="Getino M."/>
            <person name="Pursley I."/>
            <person name="Horton D.L."/>
            <person name="Alikhan N.F."/>
            <person name="Baker D."/>
            <person name="Gharbi K."/>
            <person name="Hall N."/>
            <person name="Watson M."/>
            <person name="Adriaenssens E.M."/>
            <person name="Foster-Nyarko E."/>
            <person name="Jarju S."/>
            <person name="Secka A."/>
            <person name="Antonio M."/>
            <person name="Oren A."/>
            <person name="Chaudhuri R.R."/>
            <person name="La Ragione R."/>
            <person name="Hildebrand F."/>
            <person name="Pallen M.J."/>
        </authorList>
    </citation>
    <scope>NUCLEOTIDE SEQUENCE</scope>
    <source>
        <strain evidence="6">CHK33-7979</strain>
    </source>
</reference>
<evidence type="ECO:0000256" key="3">
    <source>
        <dbReference type="PROSITE-ProRule" id="PRU00169"/>
    </source>
</evidence>
<feature type="domain" description="HTH LytTR-type" evidence="5">
    <location>
        <begin position="132"/>
        <end position="231"/>
    </location>
</feature>
<dbReference type="Proteomes" id="UP000886824">
    <property type="component" value="Unassembled WGS sequence"/>
</dbReference>
<dbReference type="InterPro" id="IPR001789">
    <property type="entry name" value="Sig_transdc_resp-reg_receiver"/>
</dbReference>
<dbReference type="AlphaFoldDB" id="A0A9D1Z666"/>
<dbReference type="SUPFAM" id="SSF52172">
    <property type="entry name" value="CheY-like"/>
    <property type="match status" value="1"/>
</dbReference>
<dbReference type="EMBL" id="DXCX01000087">
    <property type="protein sequence ID" value="HIY73990.1"/>
    <property type="molecule type" value="Genomic_DNA"/>
</dbReference>
<evidence type="ECO:0000313" key="6">
    <source>
        <dbReference type="EMBL" id="HIY73990.1"/>
    </source>
</evidence>
<dbReference type="SMART" id="SM00850">
    <property type="entry name" value="LytTR"/>
    <property type="match status" value="1"/>
</dbReference>
<dbReference type="Gene3D" id="2.40.50.1020">
    <property type="entry name" value="LytTr DNA-binding domain"/>
    <property type="match status" value="1"/>
</dbReference>